<name>A0A2P5EN14_TREOI</name>
<reference evidence="2" key="1">
    <citation type="submission" date="2016-06" db="EMBL/GenBank/DDBJ databases">
        <title>Parallel loss of symbiosis genes in relatives of nitrogen-fixing non-legume Parasponia.</title>
        <authorList>
            <person name="Van Velzen R."/>
            <person name="Holmer R."/>
            <person name="Bu F."/>
            <person name="Rutten L."/>
            <person name="Van Zeijl A."/>
            <person name="Liu W."/>
            <person name="Santuari L."/>
            <person name="Cao Q."/>
            <person name="Sharma T."/>
            <person name="Shen D."/>
            <person name="Roswanjaya Y."/>
            <person name="Wardhani T."/>
            <person name="Kalhor M.S."/>
            <person name="Jansen J."/>
            <person name="Van den Hoogen J."/>
            <person name="Gungor B."/>
            <person name="Hartog M."/>
            <person name="Hontelez J."/>
            <person name="Verver J."/>
            <person name="Yang W.-C."/>
            <person name="Schijlen E."/>
            <person name="Repin R."/>
            <person name="Schilthuizen M."/>
            <person name="Schranz E."/>
            <person name="Heidstra R."/>
            <person name="Miyata K."/>
            <person name="Fedorova E."/>
            <person name="Kohlen W."/>
            <person name="Bisseling T."/>
            <person name="Smit S."/>
            <person name="Geurts R."/>
        </authorList>
    </citation>
    <scope>NUCLEOTIDE SEQUENCE [LARGE SCALE GENOMIC DNA]</scope>
    <source>
        <strain evidence="2">cv. RG33-2</strain>
    </source>
</reference>
<comment type="caution">
    <text evidence="1">The sequence shown here is derived from an EMBL/GenBank/DDBJ whole genome shotgun (WGS) entry which is preliminary data.</text>
</comment>
<gene>
    <name evidence="1" type="ORF">TorRG33x02_172050</name>
</gene>
<accession>A0A2P5EN14</accession>
<organism evidence="1 2">
    <name type="scientific">Trema orientale</name>
    <name type="common">Charcoal tree</name>
    <name type="synonym">Celtis orientalis</name>
    <dbReference type="NCBI Taxonomy" id="63057"/>
    <lineage>
        <taxon>Eukaryota</taxon>
        <taxon>Viridiplantae</taxon>
        <taxon>Streptophyta</taxon>
        <taxon>Embryophyta</taxon>
        <taxon>Tracheophyta</taxon>
        <taxon>Spermatophyta</taxon>
        <taxon>Magnoliopsida</taxon>
        <taxon>eudicotyledons</taxon>
        <taxon>Gunneridae</taxon>
        <taxon>Pentapetalae</taxon>
        <taxon>rosids</taxon>
        <taxon>fabids</taxon>
        <taxon>Rosales</taxon>
        <taxon>Cannabaceae</taxon>
        <taxon>Trema</taxon>
    </lineage>
</organism>
<dbReference type="InParanoid" id="A0A2P5EN14"/>
<dbReference type="AlphaFoldDB" id="A0A2P5EN14"/>
<dbReference type="EMBL" id="JXTC01000123">
    <property type="protein sequence ID" value="PON86958.1"/>
    <property type="molecule type" value="Genomic_DNA"/>
</dbReference>
<protein>
    <submittedName>
        <fullName evidence="1">Uncharacterized protein</fullName>
    </submittedName>
</protein>
<evidence type="ECO:0000313" key="1">
    <source>
        <dbReference type="EMBL" id="PON86958.1"/>
    </source>
</evidence>
<keyword evidence="2" id="KW-1185">Reference proteome</keyword>
<proteinExistence type="predicted"/>
<dbReference type="OrthoDB" id="1845088at2759"/>
<sequence length="116" mass="12528">MKSRVFWSFSLLHAPKLGTHHGRGGGGHGSGASRPIFEICGKQGHVALACWHRMEESFQPATIQNQLHNNPTATAAVAFLATPETIADPHRYTDTGATDYVSANLDNLVISIEYNG</sequence>
<evidence type="ECO:0000313" key="2">
    <source>
        <dbReference type="Proteomes" id="UP000237000"/>
    </source>
</evidence>
<dbReference type="Proteomes" id="UP000237000">
    <property type="component" value="Unassembled WGS sequence"/>
</dbReference>